<dbReference type="Gene3D" id="3.20.20.140">
    <property type="entry name" value="Metal-dependent hydrolases"/>
    <property type="match status" value="1"/>
</dbReference>
<dbReference type="Pfam" id="PF17657">
    <property type="entry name" value="DNA_pol3_finger"/>
    <property type="match status" value="1"/>
</dbReference>
<dbReference type="PANTHER" id="PTHR32294">
    <property type="entry name" value="DNA POLYMERASE III SUBUNIT ALPHA"/>
    <property type="match status" value="1"/>
</dbReference>
<dbReference type="InterPro" id="IPR003141">
    <property type="entry name" value="Pol/His_phosphatase_N"/>
</dbReference>
<dbReference type="Gene3D" id="1.10.150.870">
    <property type="match status" value="1"/>
</dbReference>
<organism evidence="12 13">
    <name type="scientific">Microbacterium aurantiacum</name>
    <dbReference type="NCBI Taxonomy" id="162393"/>
    <lineage>
        <taxon>Bacteria</taxon>
        <taxon>Bacillati</taxon>
        <taxon>Actinomycetota</taxon>
        <taxon>Actinomycetes</taxon>
        <taxon>Micrococcales</taxon>
        <taxon>Microbacteriaceae</taxon>
        <taxon>Microbacterium</taxon>
    </lineage>
</organism>
<dbReference type="InterPro" id="IPR004013">
    <property type="entry name" value="PHP_dom"/>
</dbReference>
<dbReference type="PANTHER" id="PTHR32294:SF0">
    <property type="entry name" value="DNA POLYMERASE III SUBUNIT ALPHA"/>
    <property type="match status" value="1"/>
</dbReference>
<evidence type="ECO:0000259" key="11">
    <source>
        <dbReference type="SMART" id="SM00481"/>
    </source>
</evidence>
<keyword evidence="6" id="KW-0548">Nucleotidyltransferase</keyword>
<dbReference type="GO" id="GO:0006260">
    <property type="term" value="P:DNA replication"/>
    <property type="evidence" value="ECO:0007669"/>
    <property type="project" value="UniProtKB-KW"/>
</dbReference>
<dbReference type="SMART" id="SM00481">
    <property type="entry name" value="POLIIIAc"/>
    <property type="match status" value="1"/>
</dbReference>
<protein>
    <recommendedName>
        <fullName evidence="4">DNA polymerase III subunit alpha</fullName>
        <ecNumber evidence="3">2.7.7.7</ecNumber>
    </recommendedName>
</protein>
<evidence type="ECO:0000256" key="1">
    <source>
        <dbReference type="ARBA" id="ARBA00004496"/>
    </source>
</evidence>
<dbReference type="CDD" id="cd12113">
    <property type="entry name" value="PHP_PolIIIA_DnaE3"/>
    <property type="match status" value="1"/>
</dbReference>
<evidence type="ECO:0000256" key="6">
    <source>
        <dbReference type="ARBA" id="ARBA00022695"/>
    </source>
</evidence>
<dbReference type="GO" id="GO:0003676">
    <property type="term" value="F:nucleic acid binding"/>
    <property type="evidence" value="ECO:0007669"/>
    <property type="project" value="InterPro"/>
</dbReference>
<gene>
    <name evidence="12" type="ORF">XI38_05330</name>
</gene>
<dbReference type="GO" id="GO:0003887">
    <property type="term" value="F:DNA-directed DNA polymerase activity"/>
    <property type="evidence" value="ECO:0007669"/>
    <property type="project" value="UniProtKB-KW"/>
</dbReference>
<keyword evidence="7" id="KW-0235">DNA replication</keyword>
<comment type="similarity">
    <text evidence="2">Belongs to the DNA polymerase type-C family. DnaE subfamily.</text>
</comment>
<sequence>MLDGAAKIGAMTQAAADYGMPAIAVTDHGNTFAAFEFYNAAKAAGVKPIIGLEAYVTPGTHRSDKSRVAWGSPEQKSDDVSGSGAYTHMTMWSHSTEGMHNLFRLSSLSSIEGYYFKPRMDRELLQTYGKGLIATTGCPSGEVQTRLRLGQYDAARAAAAEFQDIFGKENYFAEIMDHGLSIERRVMSDLIRLSKDLGIPLVATNDSHYTHQHEADAHAALLCVQSGSTLDDPNRFKFDGDGYYIKTAQEMRQIFREHPEACDNTLLIAERCEVEFNTSANYMPRFPVPEGETEDSWLVKEVEAGLHYRYPDGIPDRVRRQAEYETGIILQMGFPGYFLVVADFINWAKDNGIRVGPGRGSGAGSMVAYAMRITDLDPLEHGLIFERFLNPDRVSMPDFDVDFDDRRRGEVIDYVTEKYGSERVAQIVTYGTIKSKQALKDAGRVLGFPFSMGERLTKAMPPAVMGKDMPLSGMYDNQHPRFKEASEFRALIDGDPEAKTVFDRALGLEGLKRQWGVHAAGVIMSSEPLLDIIPIMRREQDGQIVTQFDYPSCESLGLIKMDFLGLRNLTIISDALDNIRTNRGEELDLEHLELDDRAAYELLARGDTLGVFQLDGGPMRSLLRLLKPDNFEDVSAVIALYRPGPMGANSHINYALRKNGQQDVTPIHPELEEPLREILDISYGLIIYQEQVMAIAQKVAGFSLGQADILRRAMGKKKKSELDKQYEGFSGGMNERGFGEAAIKALWDILLPFSDYAFNKAHSAAYGLVSYWTAYLKAHYPAEYMAALLTSVGDSKDKMAVYLNECRRMGIKVLPPDVGQSIRFFAAVGDDIRFGLGAVRNVGTNVVDGIVASRGDGGFASFHDFLAKVPVHVANKRTVESLIKAGAFDSLGSTRRALMEIHEDATEAAVLDKRREAHGEVGFDFDSLWGDDEPAQAQKVPERPEWTKKDKLAFEREMLGLYVSDHPLAGLEIPLAKHASTSIHDLLASETIDDGDQVTVAGLVTSVQHRVAKQSGNPYGMITVEDFDGEVTVMFMGKTYTEFSSMLQADSILVVRGRVSRRDDGLNLHAQSAFVPDLGAVDITGALTLLMPENRATERVVGELAAVLGRHPGDTEVTLKLHRGRAAKVFEVPHPVRVTADLYGELKGLLGPQCLG</sequence>
<comment type="caution">
    <text evidence="12">The sequence shown here is derived from an EMBL/GenBank/DDBJ whole genome shotgun (WGS) entry which is preliminary data.</text>
</comment>
<dbReference type="Pfam" id="PF02811">
    <property type="entry name" value="PHP"/>
    <property type="match status" value="1"/>
</dbReference>
<dbReference type="SUPFAM" id="SSF89550">
    <property type="entry name" value="PHP domain-like"/>
    <property type="match status" value="1"/>
</dbReference>
<evidence type="ECO:0000256" key="4">
    <source>
        <dbReference type="ARBA" id="ARBA00019114"/>
    </source>
</evidence>
<comment type="subcellular location">
    <subcellularLocation>
        <location evidence="1">Cytoplasm</location>
    </subcellularLocation>
</comment>
<dbReference type="Gene3D" id="1.10.10.1600">
    <property type="entry name" value="Bacterial DNA polymerase III alpha subunit, thumb domain"/>
    <property type="match status" value="1"/>
</dbReference>
<dbReference type="NCBIfam" id="NF004226">
    <property type="entry name" value="PRK05673.1"/>
    <property type="match status" value="1"/>
</dbReference>
<feature type="domain" description="Polymerase/histidinol phosphatase N-terminal" evidence="11">
    <location>
        <begin position="1"/>
        <end position="58"/>
    </location>
</feature>
<evidence type="ECO:0000313" key="12">
    <source>
        <dbReference type="EMBL" id="KOS11488.1"/>
    </source>
</evidence>
<dbReference type="KEGG" id="mcw:A8L33_09235"/>
<dbReference type="EMBL" id="LAVO01000005">
    <property type="protein sequence ID" value="KOS11488.1"/>
    <property type="molecule type" value="Genomic_DNA"/>
</dbReference>
<reference evidence="12" key="1">
    <citation type="submission" date="2015-04" db="EMBL/GenBank/DDBJ databases">
        <title>Complete genome sequence of Microbacterium chocolatum SIT 101, a bacterium enantioselectively hydrolyzing mesomeric diesters.</title>
        <authorList>
            <person name="Li X."/>
            <person name="Xu Y."/>
        </authorList>
    </citation>
    <scope>NUCLEOTIDE SEQUENCE [LARGE SCALE GENOMIC DNA]</scope>
    <source>
        <strain evidence="12">SIT 101</strain>
    </source>
</reference>
<evidence type="ECO:0000256" key="7">
    <source>
        <dbReference type="ARBA" id="ARBA00022705"/>
    </source>
</evidence>
<name>A0A0M8MHB1_9MICO</name>
<evidence type="ECO:0000256" key="3">
    <source>
        <dbReference type="ARBA" id="ARBA00012417"/>
    </source>
</evidence>
<dbReference type="EC" id="2.7.7.7" evidence="3"/>
<dbReference type="InterPro" id="IPR016195">
    <property type="entry name" value="Pol/histidinol_Pase-like"/>
</dbReference>
<keyword evidence="8" id="KW-0239">DNA-directed DNA polymerase</keyword>
<evidence type="ECO:0000256" key="2">
    <source>
        <dbReference type="ARBA" id="ARBA00009496"/>
    </source>
</evidence>
<accession>A0A0M8MHB1</accession>
<dbReference type="NCBIfam" id="TIGR00594">
    <property type="entry name" value="polc"/>
    <property type="match status" value="1"/>
</dbReference>
<dbReference type="InterPro" id="IPR004805">
    <property type="entry name" value="DnaE2/DnaE/PolC"/>
</dbReference>
<evidence type="ECO:0000256" key="10">
    <source>
        <dbReference type="SAM" id="MobiDB-lite"/>
    </source>
</evidence>
<keyword evidence="13" id="KW-1185">Reference proteome</keyword>
<comment type="catalytic activity">
    <reaction evidence="9">
        <text>DNA(n) + a 2'-deoxyribonucleoside 5'-triphosphate = DNA(n+1) + diphosphate</text>
        <dbReference type="Rhea" id="RHEA:22508"/>
        <dbReference type="Rhea" id="RHEA-COMP:17339"/>
        <dbReference type="Rhea" id="RHEA-COMP:17340"/>
        <dbReference type="ChEBI" id="CHEBI:33019"/>
        <dbReference type="ChEBI" id="CHEBI:61560"/>
        <dbReference type="ChEBI" id="CHEBI:173112"/>
        <dbReference type="EC" id="2.7.7.7"/>
    </reaction>
</comment>
<dbReference type="Pfam" id="PF07733">
    <property type="entry name" value="DNA_pol3_alpha"/>
    <property type="match status" value="1"/>
</dbReference>
<keyword evidence="5" id="KW-0808">Transferase</keyword>
<dbReference type="CDD" id="cd04485">
    <property type="entry name" value="DnaE_OBF"/>
    <property type="match status" value="1"/>
</dbReference>
<evidence type="ECO:0000313" key="13">
    <source>
        <dbReference type="Proteomes" id="UP000037737"/>
    </source>
</evidence>
<dbReference type="GO" id="GO:0005737">
    <property type="term" value="C:cytoplasm"/>
    <property type="evidence" value="ECO:0007669"/>
    <property type="project" value="UniProtKB-SubCell"/>
</dbReference>
<dbReference type="AlphaFoldDB" id="A0A0M8MHB1"/>
<dbReference type="InterPro" id="IPR011708">
    <property type="entry name" value="DNA_pol3_alpha_NTPase_dom"/>
</dbReference>
<evidence type="ECO:0000256" key="8">
    <source>
        <dbReference type="ARBA" id="ARBA00022932"/>
    </source>
</evidence>
<proteinExistence type="inferred from homology"/>
<dbReference type="GO" id="GO:0008408">
    <property type="term" value="F:3'-5' exonuclease activity"/>
    <property type="evidence" value="ECO:0007669"/>
    <property type="project" value="InterPro"/>
</dbReference>
<dbReference type="InterPro" id="IPR041931">
    <property type="entry name" value="DNA_pol3_alpha_thumb_dom"/>
</dbReference>
<dbReference type="Pfam" id="PF14579">
    <property type="entry name" value="HHH_6"/>
    <property type="match status" value="1"/>
</dbReference>
<feature type="region of interest" description="Disordered" evidence="10">
    <location>
        <begin position="62"/>
        <end position="82"/>
    </location>
</feature>
<dbReference type="InterPro" id="IPR004365">
    <property type="entry name" value="NA-bd_OB_tRNA"/>
</dbReference>
<dbReference type="Pfam" id="PF01336">
    <property type="entry name" value="tRNA_anti-codon"/>
    <property type="match status" value="1"/>
</dbReference>
<evidence type="ECO:0000256" key="9">
    <source>
        <dbReference type="ARBA" id="ARBA00049244"/>
    </source>
</evidence>
<evidence type="ECO:0000256" key="5">
    <source>
        <dbReference type="ARBA" id="ARBA00022679"/>
    </source>
</evidence>
<dbReference type="InterPro" id="IPR029460">
    <property type="entry name" value="DNAPol_HHH"/>
</dbReference>
<dbReference type="InterPro" id="IPR040982">
    <property type="entry name" value="DNA_pol3_finger"/>
</dbReference>
<dbReference type="Proteomes" id="UP000037737">
    <property type="component" value="Unassembled WGS sequence"/>
</dbReference>
<dbReference type="PATRIC" id="fig|84292.3.peg.1097"/>